<proteinExistence type="predicted"/>
<evidence type="ECO:0000313" key="1">
    <source>
        <dbReference type="EMBL" id="GEU37049.1"/>
    </source>
</evidence>
<name>A0A6L2JK15_TANCI</name>
<dbReference type="EMBL" id="BKCJ010000880">
    <property type="protein sequence ID" value="GEU37049.1"/>
    <property type="molecule type" value="Genomic_DNA"/>
</dbReference>
<dbReference type="AlphaFoldDB" id="A0A6L2JK15"/>
<organism evidence="1">
    <name type="scientific">Tanacetum cinerariifolium</name>
    <name type="common">Dalmatian daisy</name>
    <name type="synonym">Chrysanthemum cinerariifolium</name>
    <dbReference type="NCBI Taxonomy" id="118510"/>
    <lineage>
        <taxon>Eukaryota</taxon>
        <taxon>Viridiplantae</taxon>
        <taxon>Streptophyta</taxon>
        <taxon>Embryophyta</taxon>
        <taxon>Tracheophyta</taxon>
        <taxon>Spermatophyta</taxon>
        <taxon>Magnoliopsida</taxon>
        <taxon>eudicotyledons</taxon>
        <taxon>Gunneridae</taxon>
        <taxon>Pentapetalae</taxon>
        <taxon>asterids</taxon>
        <taxon>campanulids</taxon>
        <taxon>Asterales</taxon>
        <taxon>Asteraceae</taxon>
        <taxon>Asteroideae</taxon>
        <taxon>Anthemideae</taxon>
        <taxon>Anthemidinae</taxon>
        <taxon>Tanacetum</taxon>
    </lineage>
</organism>
<accession>A0A6L2JK15</accession>
<gene>
    <name evidence="1" type="ORF">Tci_009027</name>
</gene>
<sequence>MTDPRHVSGFMTRADMCMRGEQAPVAPDGFAPQWIGEHDPNNNNVANGSSDTPRATMAVSSTYEVGGPSTAVIEGPSSPLPAHGLPVPPTVIEDLSTRLGNSEYRHGVLMRKMEEVSDAEVAESIAIWDIHPRVATVREQVQVMESQAGQVVTRLKEIETRVQQVQALQMAPHETELQNQQLRTRVTEMESHVGILMSYMLWMEERLTVLEKRLLGPPPGPQ</sequence>
<comment type="caution">
    <text evidence="1">The sequence shown here is derived from an EMBL/GenBank/DDBJ whole genome shotgun (WGS) entry which is preliminary data.</text>
</comment>
<protein>
    <submittedName>
        <fullName evidence="1">Uncharacterized protein</fullName>
    </submittedName>
</protein>
<reference evidence="1" key="1">
    <citation type="journal article" date="2019" name="Sci. Rep.">
        <title>Draft genome of Tanacetum cinerariifolium, the natural source of mosquito coil.</title>
        <authorList>
            <person name="Yamashiro T."/>
            <person name="Shiraishi A."/>
            <person name="Satake H."/>
            <person name="Nakayama K."/>
        </authorList>
    </citation>
    <scope>NUCLEOTIDE SEQUENCE</scope>
</reference>